<sequence>MVQSEIIREVKESEVFSVIADETRDLKKKEQMSLVVRYCYNETIHKSLLHFQSAESFDAAGLTKMIIDCLEKHGLEYRNNLVVQGYDGAAVMSGKHSGVSARIKNSAKCAFYVHCNAHCLNLVLVDAIKSVPEAVHFFVLLLKLYNFVSGSYVHLKWLPVQKKLYPHQQLRELQRLTDVRWACRYMACRNLRDRLPAVLRALQDITLENSGDGSVEARGLLSQIDLHFIGLLVTFYKVLGDAKCLSDMLQSSSLGLARVVDLVGAFTDTLQDYRSEGYFGELWKEVEETAEHCKISVQTVCKRQPKTSLRFHDSLMMSNVGQKHSDQSHGESFQRAIFYQVLDSHTAELQRRFSKKNCEIMQGVQSLNPKSTTFLNEEPLFAFAQTFESDLEDLKHEVHQTKQLLDRREKSGRNRPSTLLDFVVFLEPHKEVFHALFRLCKISVVTPVTRASCESVAVLQSTASALKLI</sequence>
<evidence type="ECO:0000313" key="2">
    <source>
        <dbReference type="Proteomes" id="UP001652741"/>
    </source>
</evidence>
<keyword evidence="2" id="KW-1185">Reference proteome</keyword>
<accession>A0A1S3SSC1</accession>
<evidence type="ECO:0000256" key="1">
    <source>
        <dbReference type="SAM" id="Coils"/>
    </source>
</evidence>
<dbReference type="GeneID" id="106611498"/>
<proteinExistence type="predicted"/>
<dbReference type="RefSeq" id="XP_045543028.1">
    <property type="nucleotide sequence ID" value="XM_045687072.1"/>
</dbReference>
<dbReference type="PANTHER" id="PTHR45749:SF37">
    <property type="entry name" value="OS05G0311600 PROTEIN"/>
    <property type="match status" value="1"/>
</dbReference>
<dbReference type="KEGG" id="sasa:106611498"/>
<name>A0A1S3SSC1_SALSA</name>
<dbReference type="SUPFAM" id="SSF53098">
    <property type="entry name" value="Ribonuclease H-like"/>
    <property type="match status" value="1"/>
</dbReference>
<dbReference type="RefSeq" id="XP_014067237.2">
    <property type="nucleotide sequence ID" value="XM_014211762.2"/>
</dbReference>
<keyword evidence="1" id="KW-0175">Coiled coil</keyword>
<dbReference type="InterPro" id="IPR012337">
    <property type="entry name" value="RNaseH-like_sf"/>
</dbReference>
<dbReference type="Proteomes" id="UP001652741">
    <property type="component" value="Chromosome ssa09"/>
</dbReference>
<dbReference type="AlphaFoldDB" id="A0A1S3SSC1"/>
<dbReference type="PANTHER" id="PTHR45749">
    <property type="match status" value="1"/>
</dbReference>
<reference evidence="3 4" key="1">
    <citation type="submission" date="2025-05" db="UniProtKB">
        <authorList>
            <consortium name="RefSeq"/>
        </authorList>
    </citation>
    <scope>IDENTIFICATION</scope>
</reference>
<evidence type="ECO:0000313" key="3">
    <source>
        <dbReference type="RefSeq" id="XP_014067237.2"/>
    </source>
</evidence>
<feature type="coiled-coil region" evidence="1">
    <location>
        <begin position="384"/>
        <end position="411"/>
    </location>
</feature>
<gene>
    <name evidence="3 4" type="primary">LOC106611498</name>
</gene>
<organism evidence="2 3">
    <name type="scientific">Salmo salar</name>
    <name type="common">Atlantic salmon</name>
    <dbReference type="NCBI Taxonomy" id="8030"/>
    <lineage>
        <taxon>Eukaryota</taxon>
        <taxon>Metazoa</taxon>
        <taxon>Chordata</taxon>
        <taxon>Craniata</taxon>
        <taxon>Vertebrata</taxon>
        <taxon>Euteleostomi</taxon>
        <taxon>Actinopterygii</taxon>
        <taxon>Neopterygii</taxon>
        <taxon>Teleostei</taxon>
        <taxon>Protacanthopterygii</taxon>
        <taxon>Salmoniformes</taxon>
        <taxon>Salmonidae</taxon>
        <taxon>Salmoninae</taxon>
        <taxon>Salmo</taxon>
    </lineage>
</organism>
<evidence type="ECO:0000313" key="4">
    <source>
        <dbReference type="RefSeq" id="XP_045543028.1"/>
    </source>
</evidence>
<protein>
    <submittedName>
        <fullName evidence="3 4">52 kDa repressor of the inhibitor of the protein kinase-like</fullName>
    </submittedName>
</protein>